<proteinExistence type="predicted"/>
<evidence type="ECO:0000313" key="4">
    <source>
        <dbReference type="Proteomes" id="UP000295673"/>
    </source>
</evidence>
<dbReference type="Pfam" id="PF13481">
    <property type="entry name" value="AAA_25"/>
    <property type="match status" value="1"/>
</dbReference>
<dbReference type="InterPro" id="IPR027417">
    <property type="entry name" value="P-loop_NTPase"/>
</dbReference>
<dbReference type="RefSeq" id="WP_165929123.1">
    <property type="nucleotide sequence ID" value="NZ_SMGR01000001.1"/>
</dbReference>
<feature type="domain" description="AAA+ ATPase" evidence="2">
    <location>
        <begin position="75"/>
        <end position="275"/>
    </location>
</feature>
<sequence>MSDINENFEPVPDDEPTKGPQVNGTGQQNNGQSHQGDAGGQREGWTEALIAERTFTIGPPFPKRRQLVYGNFAARKRVTVIGGTSGIGKTAMISALSADMASAGALTKTPCPEGPLNVISINTEDDTEEVDRSLNATCVGNDITKAHIGDRIVAIGRDKLLTAPMAVAGSERAPTLNTSFFKSLSDLIEKSGADVLIIDPIAGLTGAVEFTPGVMNLLLRAFIDMAIRQNIAIIVVAHTRKKQGISSNNDDAEDLSGGKTQQNAARCVIMARPITEKEATAFRLDKDEMRKLVRATVRKTNIGIEGATLWWEKKTTMLTDDDGEYEMNYVSPWSPPFVSENADTRIWPELKSRLQSDFIYGSLRSKTEPRLDKLIQEIADTAGLAMDAKKVAEAMIKSKWIEIEDHKPEGKKSPAKRAVVGSGDPDHQTQNQPDDEAADHGQEFTA</sequence>
<dbReference type="InterPro" id="IPR003593">
    <property type="entry name" value="AAA+_ATPase"/>
</dbReference>
<organism evidence="3 4">
    <name type="scientific">Shimia isoporae</name>
    <dbReference type="NCBI Taxonomy" id="647720"/>
    <lineage>
        <taxon>Bacteria</taxon>
        <taxon>Pseudomonadati</taxon>
        <taxon>Pseudomonadota</taxon>
        <taxon>Alphaproteobacteria</taxon>
        <taxon>Rhodobacterales</taxon>
        <taxon>Roseobacteraceae</taxon>
    </lineage>
</organism>
<comment type="caution">
    <text evidence="3">The sequence shown here is derived from an EMBL/GenBank/DDBJ whole genome shotgun (WGS) entry which is preliminary data.</text>
</comment>
<reference evidence="3 4" key="1">
    <citation type="submission" date="2019-03" db="EMBL/GenBank/DDBJ databases">
        <title>Genomic Encyclopedia of Archaeal and Bacterial Type Strains, Phase II (KMG-II): from individual species to whole genera.</title>
        <authorList>
            <person name="Goeker M."/>
        </authorList>
    </citation>
    <scope>NUCLEOTIDE SEQUENCE [LARGE SCALE GENOMIC DNA]</scope>
    <source>
        <strain evidence="3 4">DSM 26433</strain>
    </source>
</reference>
<evidence type="ECO:0000256" key="1">
    <source>
        <dbReference type="SAM" id="MobiDB-lite"/>
    </source>
</evidence>
<feature type="region of interest" description="Disordered" evidence="1">
    <location>
        <begin position="1"/>
        <end position="42"/>
    </location>
</feature>
<gene>
    <name evidence="3" type="ORF">BXY66_1596</name>
</gene>
<feature type="compositionally biased region" description="Low complexity" evidence="1">
    <location>
        <begin position="19"/>
        <end position="36"/>
    </location>
</feature>
<feature type="region of interest" description="Disordered" evidence="1">
    <location>
        <begin position="404"/>
        <end position="446"/>
    </location>
</feature>
<dbReference type="Gene3D" id="3.40.50.300">
    <property type="entry name" value="P-loop containing nucleotide triphosphate hydrolases"/>
    <property type="match status" value="1"/>
</dbReference>
<dbReference type="Proteomes" id="UP000295673">
    <property type="component" value="Unassembled WGS sequence"/>
</dbReference>
<evidence type="ECO:0000313" key="3">
    <source>
        <dbReference type="EMBL" id="TCL09545.1"/>
    </source>
</evidence>
<accession>A0A4R1NMY2</accession>
<name>A0A4R1NMY2_9RHOB</name>
<dbReference type="EMBL" id="SMGR01000001">
    <property type="protein sequence ID" value="TCL09545.1"/>
    <property type="molecule type" value="Genomic_DNA"/>
</dbReference>
<keyword evidence="4" id="KW-1185">Reference proteome</keyword>
<dbReference type="SMART" id="SM00382">
    <property type="entry name" value="AAA"/>
    <property type="match status" value="1"/>
</dbReference>
<dbReference type="SUPFAM" id="SSF52540">
    <property type="entry name" value="P-loop containing nucleoside triphosphate hydrolases"/>
    <property type="match status" value="1"/>
</dbReference>
<evidence type="ECO:0000259" key="2">
    <source>
        <dbReference type="SMART" id="SM00382"/>
    </source>
</evidence>
<dbReference type="AlphaFoldDB" id="A0A4R1NMY2"/>
<protein>
    <submittedName>
        <fullName evidence="3">AAA domain-containing protein</fullName>
    </submittedName>
</protein>